<evidence type="ECO:0000256" key="1">
    <source>
        <dbReference type="SAM" id="MobiDB-lite"/>
    </source>
</evidence>
<reference evidence="3 4" key="1">
    <citation type="submission" date="2019-02" db="EMBL/GenBank/DDBJ databases">
        <authorList>
            <person name="Lehtovirta-Morley E L."/>
        </authorList>
    </citation>
    <scope>NUCLEOTIDE SEQUENCE [LARGE SCALE GENOMIC DNA]</scope>
    <source>
        <strain evidence="3">NFRAN1</strain>
    </source>
</reference>
<proteinExistence type="predicted"/>
<protein>
    <submittedName>
        <fullName evidence="3">Uncharacterized protein</fullName>
    </submittedName>
</protein>
<feature type="region of interest" description="Disordered" evidence="1">
    <location>
        <begin position="199"/>
        <end position="218"/>
    </location>
</feature>
<name>A0A484ICI4_9ARCH</name>
<dbReference type="EMBL" id="LR216287">
    <property type="protein sequence ID" value="VFJ14810.1"/>
    <property type="molecule type" value="Genomic_DNA"/>
</dbReference>
<evidence type="ECO:0000313" key="4">
    <source>
        <dbReference type="Proteomes" id="UP000294299"/>
    </source>
</evidence>
<dbReference type="OrthoDB" id="11151at2157"/>
<evidence type="ECO:0000256" key="2">
    <source>
        <dbReference type="SAM" id="Phobius"/>
    </source>
</evidence>
<accession>A0A484ICI4</accession>
<keyword evidence="4" id="KW-1185">Reference proteome</keyword>
<gene>
    <name evidence="3" type="ORF">NFRAN_2488</name>
</gene>
<feature type="transmembrane region" description="Helical" evidence="2">
    <location>
        <begin position="12"/>
        <end position="32"/>
    </location>
</feature>
<dbReference type="KEGG" id="nfn:NFRAN_2488"/>
<sequence>MNFEHDLQNNGKTIFTTAIVLFTAALALVTVMNSNNVVIAQPTGGINTFSAEGYMGNLVLSPEAMQKLNASQDTNLNFVIGGDWSLDVSNGQVQDFKIELNRHSLLGHEVETHVIEGLTDVTPVTNITGNNEIVLVGNNTQFKGLADIRTVETGNVWEDVPIIAYLINGHILNISFDAAKTEGHFVNLPLMGVVTSLTEGGNSSSSSGDGSQANSTAT</sequence>
<keyword evidence="2" id="KW-0472">Membrane</keyword>
<feature type="compositionally biased region" description="Low complexity" evidence="1">
    <location>
        <begin position="200"/>
        <end position="211"/>
    </location>
</feature>
<organism evidence="3 4">
    <name type="scientific">Candidatus Nitrosocosmicus franklandianus</name>
    <dbReference type="NCBI Taxonomy" id="1798806"/>
    <lineage>
        <taxon>Archaea</taxon>
        <taxon>Nitrososphaerota</taxon>
        <taxon>Nitrososphaeria</taxon>
        <taxon>Nitrososphaerales</taxon>
        <taxon>Nitrososphaeraceae</taxon>
        <taxon>Candidatus Nitrosocosmicus</taxon>
    </lineage>
</organism>
<keyword evidence="2" id="KW-1133">Transmembrane helix</keyword>
<evidence type="ECO:0000313" key="3">
    <source>
        <dbReference type="EMBL" id="VFJ14810.1"/>
    </source>
</evidence>
<dbReference type="RefSeq" id="WP_134484911.1">
    <property type="nucleotide sequence ID" value="NZ_LR216287.1"/>
</dbReference>
<dbReference type="Proteomes" id="UP000294299">
    <property type="component" value="Chromosome NFRAN"/>
</dbReference>
<dbReference type="AlphaFoldDB" id="A0A484ICI4"/>
<keyword evidence="2" id="KW-0812">Transmembrane</keyword>
<dbReference type="GeneID" id="39421673"/>